<dbReference type="AlphaFoldDB" id="A0A6C0DQU4"/>
<dbReference type="EMBL" id="MN739659">
    <property type="protein sequence ID" value="QHT18801.1"/>
    <property type="molecule type" value="Genomic_DNA"/>
</dbReference>
<accession>A0A6C0DQU4</accession>
<dbReference type="InterPro" id="IPR045418">
    <property type="entry name" value="P2_DUF5899"/>
</dbReference>
<proteinExistence type="predicted"/>
<evidence type="ECO:0000259" key="2">
    <source>
        <dbReference type="Pfam" id="PF19251"/>
    </source>
</evidence>
<feature type="compositionally biased region" description="Polar residues" evidence="1">
    <location>
        <begin position="457"/>
        <end position="469"/>
    </location>
</feature>
<dbReference type="Pfam" id="PF19251">
    <property type="entry name" value="DUF5899"/>
    <property type="match status" value="1"/>
</dbReference>
<organism evidence="3">
    <name type="scientific">viral metagenome</name>
    <dbReference type="NCBI Taxonomy" id="1070528"/>
    <lineage>
        <taxon>unclassified sequences</taxon>
        <taxon>metagenomes</taxon>
        <taxon>organismal metagenomes</taxon>
    </lineage>
</organism>
<evidence type="ECO:0000313" key="3">
    <source>
        <dbReference type="EMBL" id="QHT18801.1"/>
    </source>
</evidence>
<sequence length="600" mass="66735">MDVVIPIFALSALYLVTNKKKQEQFKNKDEDLPNVNIPNMNYPEEYPVISSETQQTNQLSTVNKFDSGSGVYTDKYFSTNANVNVMSAAAISGNVSGNTAATYYSLTGAPVDSTYFQHNNMVPYFGSNIRSRHTDSNSAESVLDNYSGAGSQYISKSEQAPLFSPDTNYQWAHGTPNVSDFMQSRVNPSMRMANVKPFDEERVAPGLGLGYTTSGSNGFNSGMMMRESWTDKTVDQLRVDNKPKASSIGLYGYEGPAESFIKKTGEIGLMEKNRPDTDYAMSSDRYMVTTGIEKAPTLRSIPVDRETARMTTVTDYTGNAETHVKGEYVPGEYMPSHNIQLGALPLAGANANGRQYANDGDFEIKAKRAYPNNRTANNQDDYFGLVSGGLKSAVAPLLDALRPSRRENVIGNLRPYQNPGTRVSESYIFNPADRPAHTIRETTENSKFHLSSDRNNRNSGYAVTQHQPVENNRQTTGDFYYAGNASAGDRTRQMKSYEAEYNQRNNDIKSSTIEGYMVQGNMSMFNNEINMKEATRDTMLQNTRQVAGATLYPLTPDMGNMGKMQGQRDLYSGIQMDRNSADIYDNLKENPYFVNYKQGL</sequence>
<name>A0A6C0DQU4_9ZZZZ</name>
<protein>
    <recommendedName>
        <fullName evidence="2">DUF5899 domain-containing protein</fullName>
    </recommendedName>
</protein>
<evidence type="ECO:0000256" key="1">
    <source>
        <dbReference type="SAM" id="MobiDB-lite"/>
    </source>
</evidence>
<feature type="compositionally biased region" description="Basic and acidic residues" evidence="1">
    <location>
        <begin position="444"/>
        <end position="456"/>
    </location>
</feature>
<feature type="domain" description="DUF5899" evidence="2">
    <location>
        <begin position="182"/>
        <end position="319"/>
    </location>
</feature>
<reference evidence="3" key="1">
    <citation type="journal article" date="2020" name="Nature">
        <title>Giant virus diversity and host interactions through global metagenomics.</title>
        <authorList>
            <person name="Schulz F."/>
            <person name="Roux S."/>
            <person name="Paez-Espino D."/>
            <person name="Jungbluth S."/>
            <person name="Walsh D.A."/>
            <person name="Denef V.J."/>
            <person name="McMahon K.D."/>
            <person name="Konstantinidis K.T."/>
            <person name="Eloe-Fadrosh E.A."/>
            <person name="Kyrpides N.C."/>
            <person name="Woyke T."/>
        </authorList>
    </citation>
    <scope>NUCLEOTIDE SEQUENCE</scope>
    <source>
        <strain evidence="3">GVMAG-M-3300023174-49</strain>
    </source>
</reference>
<feature type="region of interest" description="Disordered" evidence="1">
    <location>
        <begin position="444"/>
        <end position="469"/>
    </location>
</feature>